<evidence type="ECO:0000259" key="1">
    <source>
        <dbReference type="Pfam" id="PF08241"/>
    </source>
</evidence>
<evidence type="ECO:0000313" key="3">
    <source>
        <dbReference type="Proteomes" id="UP000010716"/>
    </source>
</evidence>
<dbReference type="Pfam" id="PF08241">
    <property type="entry name" value="Methyltransf_11"/>
    <property type="match status" value="1"/>
</dbReference>
<dbReference type="SUPFAM" id="SSF53335">
    <property type="entry name" value="S-adenosyl-L-methionine-dependent methyltransferases"/>
    <property type="match status" value="1"/>
</dbReference>
<reference evidence="2 3" key="1">
    <citation type="journal article" date="2011" name="J. Bacteriol.">
        <title>Draft genome sequence of the thermoalkaliphilic Caldalkalibacillus thermarum strain TA2.A1.</title>
        <authorList>
            <person name="Kalamorz F."/>
            <person name="Keis S."/>
            <person name="McMillan D.G."/>
            <person name="Olsson K."/>
            <person name="Stanton J.A."/>
            <person name="Stockwell P."/>
            <person name="Black M.A."/>
            <person name="Klingeman D.M."/>
            <person name="Land M.L."/>
            <person name="Han C.S."/>
            <person name="Martin S.L."/>
            <person name="Becher S.A."/>
            <person name="Peddie C.J."/>
            <person name="Morgan H.W."/>
            <person name="Matthies D."/>
            <person name="Preiss L."/>
            <person name="Meier T."/>
            <person name="Brown S.D."/>
            <person name="Cook G.M."/>
        </authorList>
    </citation>
    <scope>NUCLEOTIDE SEQUENCE [LARGE SCALE GENOMIC DNA]</scope>
    <source>
        <strain evidence="2 3">TA2.A1</strain>
    </source>
</reference>
<evidence type="ECO:0000313" key="2">
    <source>
        <dbReference type="EMBL" id="EGL83942.1"/>
    </source>
</evidence>
<dbReference type="CDD" id="cd02440">
    <property type="entry name" value="AdoMet_MTases"/>
    <property type="match status" value="1"/>
</dbReference>
<name>F5L400_CALTT</name>
<dbReference type="AlphaFoldDB" id="F5L400"/>
<dbReference type="GO" id="GO:0008757">
    <property type="term" value="F:S-adenosylmethionine-dependent methyltransferase activity"/>
    <property type="evidence" value="ECO:0007669"/>
    <property type="project" value="InterPro"/>
</dbReference>
<sequence>MNNMELDYTGERVIPERMDPMNILLLEHLARYSFAIPYLKGRILDIACGSGYGAYMMAKVRRKSIEELVAVDVDRQTLEYASRKYNHPLITYRQEDALAPDLPDKLGLFDTIVSFETLEHLPDDRLFMCHLYRMLKPGGTLLLSTPFGQGRGKPCRTPFHVHQLTQREFIELFNPYEDVQFFLQTGVVIERAEERNGLLLPPRPGIKYAIGIAVAVTYSHHLR</sequence>
<feature type="domain" description="Methyltransferase type 11" evidence="1">
    <location>
        <begin position="44"/>
        <end position="142"/>
    </location>
</feature>
<dbReference type="InterPro" id="IPR013216">
    <property type="entry name" value="Methyltransf_11"/>
</dbReference>
<dbReference type="Gene3D" id="3.40.50.150">
    <property type="entry name" value="Vaccinia Virus protein VP39"/>
    <property type="match status" value="1"/>
</dbReference>
<dbReference type="InterPro" id="IPR029063">
    <property type="entry name" value="SAM-dependent_MTases_sf"/>
</dbReference>
<accession>F5L400</accession>
<gene>
    <name evidence="2" type="ORF">CathTA2_0512</name>
</gene>
<keyword evidence="2" id="KW-0808">Transferase</keyword>
<keyword evidence="2" id="KW-0489">Methyltransferase</keyword>
<organism evidence="2 3">
    <name type="scientific">Caldalkalibacillus thermarum (strain TA2.A1)</name>
    <dbReference type="NCBI Taxonomy" id="986075"/>
    <lineage>
        <taxon>Bacteria</taxon>
        <taxon>Bacillati</taxon>
        <taxon>Bacillota</taxon>
        <taxon>Bacilli</taxon>
        <taxon>Bacillales</taxon>
        <taxon>Bacillaceae</taxon>
        <taxon>Caldalkalibacillus</taxon>
    </lineage>
</organism>
<protein>
    <submittedName>
        <fullName evidence="2">Methyltransferase type 11</fullName>
    </submittedName>
</protein>
<dbReference type="PANTHER" id="PTHR43861">
    <property type="entry name" value="TRANS-ACONITATE 2-METHYLTRANSFERASE-RELATED"/>
    <property type="match status" value="1"/>
</dbReference>
<dbReference type="EMBL" id="AFCE01000066">
    <property type="protein sequence ID" value="EGL83942.1"/>
    <property type="molecule type" value="Genomic_DNA"/>
</dbReference>
<comment type="caution">
    <text evidence="2">The sequence shown here is derived from an EMBL/GenBank/DDBJ whole genome shotgun (WGS) entry which is preliminary data.</text>
</comment>
<dbReference type="GO" id="GO:0032259">
    <property type="term" value="P:methylation"/>
    <property type="evidence" value="ECO:0007669"/>
    <property type="project" value="UniProtKB-KW"/>
</dbReference>
<proteinExistence type="predicted"/>
<dbReference type="Proteomes" id="UP000010716">
    <property type="component" value="Unassembled WGS sequence"/>
</dbReference>
<dbReference type="eggNOG" id="COG2227">
    <property type="taxonomic scope" value="Bacteria"/>
</dbReference>